<feature type="compositionally biased region" description="Polar residues" evidence="1">
    <location>
        <begin position="1"/>
        <end position="10"/>
    </location>
</feature>
<reference evidence="2 3" key="1">
    <citation type="submission" date="2023-04" db="EMBL/GenBank/DDBJ databases">
        <title>Ottowia paracancer sp. nov., isolated from human stomach.</title>
        <authorList>
            <person name="Song Y."/>
        </authorList>
    </citation>
    <scope>NUCLEOTIDE SEQUENCE [LARGE SCALE GENOMIC DNA]</scope>
    <source>
        <strain evidence="2 3">10c7w1</strain>
    </source>
</reference>
<gene>
    <name evidence="2" type="ORF">QB898_03335</name>
</gene>
<feature type="compositionally biased region" description="Basic and acidic residues" evidence="1">
    <location>
        <begin position="12"/>
        <end position="23"/>
    </location>
</feature>
<dbReference type="RefSeq" id="WP_279523783.1">
    <property type="nucleotide sequence ID" value="NZ_JARVII010000004.1"/>
</dbReference>
<feature type="region of interest" description="Disordered" evidence="1">
    <location>
        <begin position="1"/>
        <end position="74"/>
    </location>
</feature>
<organism evidence="2 3">
    <name type="scientific">Ottowia cancrivicina</name>
    <dbReference type="NCBI Taxonomy" id="3040346"/>
    <lineage>
        <taxon>Bacteria</taxon>
        <taxon>Pseudomonadati</taxon>
        <taxon>Pseudomonadota</taxon>
        <taxon>Betaproteobacteria</taxon>
        <taxon>Burkholderiales</taxon>
        <taxon>Comamonadaceae</taxon>
        <taxon>Ottowia</taxon>
    </lineage>
</organism>
<comment type="caution">
    <text evidence="2">The sequence shown here is derived from an EMBL/GenBank/DDBJ whole genome shotgun (WGS) entry which is preliminary data.</text>
</comment>
<evidence type="ECO:0000256" key="1">
    <source>
        <dbReference type="SAM" id="MobiDB-lite"/>
    </source>
</evidence>
<dbReference type="AlphaFoldDB" id="A0AAW6RJ53"/>
<feature type="compositionally biased region" description="Basic residues" evidence="1">
    <location>
        <begin position="50"/>
        <end position="65"/>
    </location>
</feature>
<sequence>MQQGDEQNQPEMKAHDFRSHQQAENRAQQQIGADHVKHAMPRQPVIKSLARIRPRRAGAKPPKLRAAREKMNAA</sequence>
<protein>
    <submittedName>
        <fullName evidence="2">Uncharacterized protein</fullName>
    </submittedName>
</protein>
<dbReference type="Proteomes" id="UP001237156">
    <property type="component" value="Unassembled WGS sequence"/>
</dbReference>
<evidence type="ECO:0000313" key="2">
    <source>
        <dbReference type="EMBL" id="MDG9698762.1"/>
    </source>
</evidence>
<proteinExistence type="predicted"/>
<keyword evidence="3" id="KW-1185">Reference proteome</keyword>
<name>A0AAW6RJ53_9BURK</name>
<evidence type="ECO:0000313" key="3">
    <source>
        <dbReference type="Proteomes" id="UP001237156"/>
    </source>
</evidence>
<dbReference type="EMBL" id="JARVII010000004">
    <property type="protein sequence ID" value="MDG9698762.1"/>
    <property type="molecule type" value="Genomic_DNA"/>
</dbReference>
<accession>A0AAW6RJ53</accession>